<evidence type="ECO:0000256" key="3">
    <source>
        <dbReference type="ARBA" id="ARBA00023027"/>
    </source>
</evidence>
<evidence type="ECO:0000256" key="4">
    <source>
        <dbReference type="PIRSR" id="PIRSR000103-1"/>
    </source>
</evidence>
<dbReference type="SUPFAM" id="SSF51735">
    <property type="entry name" value="NAD(P)-binding Rossmann-fold domains"/>
    <property type="match status" value="1"/>
</dbReference>
<dbReference type="Gene3D" id="3.40.50.720">
    <property type="entry name" value="NAD(P)-binding Rossmann-like Domain"/>
    <property type="match status" value="1"/>
</dbReference>
<evidence type="ECO:0000259" key="5">
    <source>
        <dbReference type="Pfam" id="PF03446"/>
    </source>
</evidence>
<feature type="domain" description="3-hydroxyisobutyrate dehydrogenase-like NAD-binding" evidence="6">
    <location>
        <begin position="154"/>
        <end position="254"/>
    </location>
</feature>
<dbReference type="Gene3D" id="1.10.1040.10">
    <property type="entry name" value="N-(1-d-carboxylethyl)-l-norvaline Dehydrogenase, domain 2"/>
    <property type="match status" value="1"/>
</dbReference>
<dbReference type="KEGG" id="mgo:AFA91_23125"/>
<dbReference type="STRING" id="134601.AFA91_23125"/>
<dbReference type="InterPro" id="IPR015815">
    <property type="entry name" value="HIBADH-related"/>
</dbReference>
<comment type="similarity">
    <text evidence="1">Belongs to the HIBADH-related family.</text>
</comment>
<dbReference type="InterPro" id="IPR006115">
    <property type="entry name" value="6PGDH_NADP-bd"/>
</dbReference>
<evidence type="ECO:0008006" key="9">
    <source>
        <dbReference type="Google" id="ProtNLM"/>
    </source>
</evidence>
<protein>
    <recommendedName>
        <fullName evidence="9">Oxidoreductase</fullName>
    </recommendedName>
</protein>
<evidence type="ECO:0000256" key="1">
    <source>
        <dbReference type="ARBA" id="ARBA00009080"/>
    </source>
</evidence>
<dbReference type="EMBL" id="CP012150">
    <property type="protein sequence ID" value="AKS34306.1"/>
    <property type="molecule type" value="Genomic_DNA"/>
</dbReference>
<feature type="domain" description="6-phosphogluconate dehydrogenase NADP-binding" evidence="5">
    <location>
        <begin position="1"/>
        <end position="146"/>
    </location>
</feature>
<dbReference type="InterPro" id="IPR013328">
    <property type="entry name" value="6PGD_dom2"/>
</dbReference>
<feature type="active site" evidence="4">
    <location>
        <position position="160"/>
    </location>
</feature>
<dbReference type="Pfam" id="PF03446">
    <property type="entry name" value="NAD_binding_2"/>
    <property type="match status" value="1"/>
</dbReference>
<dbReference type="GO" id="GO:0051287">
    <property type="term" value="F:NAD binding"/>
    <property type="evidence" value="ECO:0007669"/>
    <property type="project" value="InterPro"/>
</dbReference>
<dbReference type="InterPro" id="IPR036291">
    <property type="entry name" value="NAD(P)-bd_dom_sf"/>
</dbReference>
<evidence type="ECO:0000256" key="2">
    <source>
        <dbReference type="ARBA" id="ARBA00023002"/>
    </source>
</evidence>
<dbReference type="PANTHER" id="PTHR43060:SF15">
    <property type="entry name" value="3-HYDROXYISOBUTYRATE DEHYDROGENASE-LIKE 1, MITOCHONDRIAL-RELATED"/>
    <property type="match status" value="1"/>
</dbReference>
<dbReference type="PATRIC" id="fig|134601.6.peg.4773"/>
<evidence type="ECO:0000259" key="6">
    <source>
        <dbReference type="Pfam" id="PF14833"/>
    </source>
</evidence>
<dbReference type="Pfam" id="PF14833">
    <property type="entry name" value="NAD_binding_11"/>
    <property type="match status" value="1"/>
</dbReference>
<dbReference type="InterPro" id="IPR008927">
    <property type="entry name" value="6-PGluconate_DH-like_C_sf"/>
</dbReference>
<gene>
    <name evidence="7" type="ORF">AFA91_23125</name>
</gene>
<proteinExistence type="inferred from homology"/>
<reference evidence="7 8" key="1">
    <citation type="submission" date="2015-07" db="EMBL/GenBank/DDBJ databases">
        <title>Complete genome sequence of Mycobacterium goodii X7B, a facultative thermophilic biodesulfurizing bacterium.</title>
        <authorList>
            <person name="Yu B."/>
            <person name="Li F."/>
            <person name="Xu P."/>
        </authorList>
    </citation>
    <scope>NUCLEOTIDE SEQUENCE [LARGE SCALE GENOMIC DNA]</scope>
    <source>
        <strain evidence="7 8">X7B</strain>
    </source>
</reference>
<sequence length="278" mass="30184">MGAPIASNYARHGLDVLAHDLRSDLEARAVGWGARWSDDAAAVVQQSDVLCICLLDDTQLRALVDTERLFDAMRPTATLVVHSTITPSLMRELAECGTRRGITVVDAPVSGSHAARDEGRLTVMVAAERRHFDRLQPMWAAISAHAYRVADTPGSAQVVKLCNNMMAETNYLVALEALRIAQTFGVPESVFLQVVRTSSGDSWMIENWGSSERHMLTHPHGGINSRFSILLKDLQMAVEVGQDAGAAPLIAAVAGVAGEHVLTRRFDHITAASTERPR</sequence>
<dbReference type="PIRSF" id="PIRSF000103">
    <property type="entry name" value="HIBADH"/>
    <property type="match status" value="1"/>
</dbReference>
<dbReference type="SUPFAM" id="SSF48179">
    <property type="entry name" value="6-phosphogluconate dehydrogenase C-terminal domain-like"/>
    <property type="match status" value="1"/>
</dbReference>
<dbReference type="InterPro" id="IPR029154">
    <property type="entry name" value="HIBADH-like_NADP-bd"/>
</dbReference>
<dbReference type="AlphaFoldDB" id="A0A0K0XA99"/>
<name>A0A0K0XA99_MYCGD</name>
<dbReference type="OrthoDB" id="3185659at2"/>
<dbReference type="GO" id="GO:0050661">
    <property type="term" value="F:NADP binding"/>
    <property type="evidence" value="ECO:0007669"/>
    <property type="project" value="InterPro"/>
</dbReference>
<organism evidence="7 8">
    <name type="scientific">Mycolicibacterium goodii</name>
    <name type="common">Mycobacterium goodii</name>
    <dbReference type="NCBI Taxonomy" id="134601"/>
    <lineage>
        <taxon>Bacteria</taxon>
        <taxon>Bacillati</taxon>
        <taxon>Actinomycetota</taxon>
        <taxon>Actinomycetes</taxon>
        <taxon>Mycobacteriales</taxon>
        <taxon>Mycobacteriaceae</taxon>
        <taxon>Mycolicibacterium</taxon>
    </lineage>
</organism>
<dbReference type="PANTHER" id="PTHR43060">
    <property type="entry name" value="3-HYDROXYISOBUTYRATE DEHYDROGENASE-LIKE 1, MITOCHONDRIAL-RELATED"/>
    <property type="match status" value="1"/>
</dbReference>
<keyword evidence="2" id="KW-0560">Oxidoreductase</keyword>
<dbReference type="GO" id="GO:0016491">
    <property type="term" value="F:oxidoreductase activity"/>
    <property type="evidence" value="ECO:0007669"/>
    <property type="project" value="UniProtKB-KW"/>
</dbReference>
<accession>A0A0K0XA99</accession>
<dbReference type="Proteomes" id="UP000062255">
    <property type="component" value="Chromosome"/>
</dbReference>
<evidence type="ECO:0000313" key="7">
    <source>
        <dbReference type="EMBL" id="AKS34306.1"/>
    </source>
</evidence>
<keyword evidence="3" id="KW-0520">NAD</keyword>
<evidence type="ECO:0000313" key="8">
    <source>
        <dbReference type="Proteomes" id="UP000062255"/>
    </source>
</evidence>